<evidence type="ECO:0000313" key="5">
    <source>
        <dbReference type="EMBL" id="MCS0590095.1"/>
    </source>
</evidence>
<evidence type="ECO:0000256" key="1">
    <source>
        <dbReference type="ARBA" id="ARBA00023122"/>
    </source>
</evidence>
<dbReference type="SUPFAM" id="SSF54631">
    <property type="entry name" value="CBS-domain pair"/>
    <property type="match status" value="1"/>
</dbReference>
<dbReference type="EMBL" id="JANUGX010000013">
    <property type="protein sequence ID" value="MCS0590095.1"/>
    <property type="molecule type" value="Genomic_DNA"/>
</dbReference>
<protein>
    <submittedName>
        <fullName evidence="5">CBS domain-containing protein</fullName>
    </submittedName>
</protein>
<evidence type="ECO:0000259" key="4">
    <source>
        <dbReference type="PROSITE" id="PS51371"/>
    </source>
</evidence>
<dbReference type="CDD" id="cd04622">
    <property type="entry name" value="CBS_pair_HRP1_like"/>
    <property type="match status" value="1"/>
</dbReference>
<feature type="compositionally biased region" description="Low complexity" evidence="3">
    <location>
        <begin position="141"/>
        <end position="152"/>
    </location>
</feature>
<evidence type="ECO:0000313" key="6">
    <source>
        <dbReference type="Proteomes" id="UP001205560"/>
    </source>
</evidence>
<dbReference type="InterPro" id="IPR046342">
    <property type="entry name" value="CBS_dom_sf"/>
</dbReference>
<evidence type="ECO:0000256" key="2">
    <source>
        <dbReference type="PROSITE-ProRule" id="PRU00703"/>
    </source>
</evidence>
<reference evidence="5 6" key="1">
    <citation type="submission" date="2022-08" db="EMBL/GenBank/DDBJ databases">
        <title>Reclassification of Massilia species as members of the genera Telluria, Duganella, Pseudoduganella, Mokoshia gen. nov. and Zemynaea gen. nov. using orthogonal and non-orthogonal genome-based approaches.</title>
        <authorList>
            <person name="Bowman J.P."/>
        </authorList>
    </citation>
    <scope>NUCLEOTIDE SEQUENCE [LARGE SCALE GENOMIC DNA]</scope>
    <source>
        <strain evidence="5 6">LMG 28164</strain>
    </source>
</reference>
<name>A0ABT2A7M4_9BURK</name>
<sequence>MQTVSQVMTRNARWVAPGESLQRAAQLMGELDVGALPVCEGERLVGMVTDRDIAVRGMAAGKAPQTAHVDEVMSADVRWCFEDQPLDEVMAQMGDSQIRRVPVVSHDEQHRLLGIVALGDLATRADGAASDRVEQVMAQVSQPTSQPTSQPSGGAATGMKNGVPEALTGLDERSPGGRLEEVGVSGQPRVTNPGEPMHNPGSYDPADNASLQEDVDGRKPPSKPSNAV</sequence>
<keyword evidence="1 2" id="KW-0129">CBS domain</keyword>
<dbReference type="Pfam" id="PF00571">
    <property type="entry name" value="CBS"/>
    <property type="match status" value="2"/>
</dbReference>
<dbReference type="Gene3D" id="3.10.580.10">
    <property type="entry name" value="CBS-domain"/>
    <property type="match status" value="1"/>
</dbReference>
<comment type="caution">
    <text evidence="5">The sequence shown here is derived from an EMBL/GenBank/DDBJ whole genome shotgun (WGS) entry which is preliminary data.</text>
</comment>
<dbReference type="PANTHER" id="PTHR43080">
    <property type="entry name" value="CBS DOMAIN-CONTAINING PROTEIN CBSX3, MITOCHONDRIAL"/>
    <property type="match status" value="1"/>
</dbReference>
<organism evidence="5 6">
    <name type="scientific">Massilia norwichensis</name>
    <dbReference type="NCBI Taxonomy" id="1442366"/>
    <lineage>
        <taxon>Bacteria</taxon>
        <taxon>Pseudomonadati</taxon>
        <taxon>Pseudomonadota</taxon>
        <taxon>Betaproteobacteria</taxon>
        <taxon>Burkholderiales</taxon>
        <taxon>Oxalobacteraceae</taxon>
        <taxon>Telluria group</taxon>
        <taxon>Massilia</taxon>
    </lineage>
</organism>
<dbReference type="InterPro" id="IPR000644">
    <property type="entry name" value="CBS_dom"/>
</dbReference>
<dbReference type="Proteomes" id="UP001205560">
    <property type="component" value="Unassembled WGS sequence"/>
</dbReference>
<dbReference type="RefSeq" id="WP_258845865.1">
    <property type="nucleotide sequence ID" value="NZ_JANUGX010000013.1"/>
</dbReference>
<accession>A0ABT2A7M4</accession>
<dbReference type="SMART" id="SM00116">
    <property type="entry name" value="CBS"/>
    <property type="match status" value="2"/>
</dbReference>
<keyword evidence="6" id="KW-1185">Reference proteome</keyword>
<feature type="domain" description="CBS" evidence="4">
    <location>
        <begin position="73"/>
        <end position="132"/>
    </location>
</feature>
<feature type="region of interest" description="Disordered" evidence="3">
    <location>
        <begin position="135"/>
        <end position="228"/>
    </location>
</feature>
<feature type="compositionally biased region" description="Basic and acidic residues" evidence="3">
    <location>
        <begin position="170"/>
        <end position="181"/>
    </location>
</feature>
<proteinExistence type="predicted"/>
<feature type="domain" description="CBS" evidence="4">
    <location>
        <begin position="8"/>
        <end position="64"/>
    </location>
</feature>
<dbReference type="InterPro" id="IPR051257">
    <property type="entry name" value="Diverse_CBS-Domain"/>
</dbReference>
<gene>
    <name evidence="5" type="ORF">NX782_12860</name>
</gene>
<evidence type="ECO:0000256" key="3">
    <source>
        <dbReference type="SAM" id="MobiDB-lite"/>
    </source>
</evidence>
<dbReference type="PANTHER" id="PTHR43080:SF2">
    <property type="entry name" value="CBS DOMAIN-CONTAINING PROTEIN"/>
    <property type="match status" value="1"/>
</dbReference>
<dbReference type="PROSITE" id="PS51371">
    <property type="entry name" value="CBS"/>
    <property type="match status" value="2"/>
</dbReference>